<accession>A0AAV6TIT0</accession>
<protein>
    <submittedName>
        <fullName evidence="1">Uncharacterized protein</fullName>
    </submittedName>
</protein>
<reference evidence="1 2" key="1">
    <citation type="journal article" date="2022" name="Nat. Ecol. Evol.">
        <title>A masculinizing supergene underlies an exaggerated male reproductive morph in a spider.</title>
        <authorList>
            <person name="Hendrickx F."/>
            <person name="De Corte Z."/>
            <person name="Sonet G."/>
            <person name="Van Belleghem S.M."/>
            <person name="Kostlbacher S."/>
            <person name="Vangestel C."/>
        </authorList>
    </citation>
    <scope>NUCLEOTIDE SEQUENCE [LARGE SCALE GENOMIC DNA]</scope>
    <source>
        <strain evidence="1">W744_W776</strain>
    </source>
</reference>
<evidence type="ECO:0000313" key="2">
    <source>
        <dbReference type="Proteomes" id="UP000827092"/>
    </source>
</evidence>
<organism evidence="1 2">
    <name type="scientific">Oedothorax gibbosus</name>
    <dbReference type="NCBI Taxonomy" id="931172"/>
    <lineage>
        <taxon>Eukaryota</taxon>
        <taxon>Metazoa</taxon>
        <taxon>Ecdysozoa</taxon>
        <taxon>Arthropoda</taxon>
        <taxon>Chelicerata</taxon>
        <taxon>Arachnida</taxon>
        <taxon>Araneae</taxon>
        <taxon>Araneomorphae</taxon>
        <taxon>Entelegynae</taxon>
        <taxon>Araneoidea</taxon>
        <taxon>Linyphiidae</taxon>
        <taxon>Erigoninae</taxon>
        <taxon>Oedothorax</taxon>
    </lineage>
</organism>
<proteinExistence type="predicted"/>
<comment type="caution">
    <text evidence="1">The sequence shown here is derived from an EMBL/GenBank/DDBJ whole genome shotgun (WGS) entry which is preliminary data.</text>
</comment>
<evidence type="ECO:0000313" key="1">
    <source>
        <dbReference type="EMBL" id="KAG8171576.1"/>
    </source>
</evidence>
<sequence length="206" mass="23304">TFFLHQIAPPTCSNVIKAFFYWCISFSAIFSETKSRPHILLVPKCLGCQIIITTNELIVASSGTNPKKLNVHPACDGVRNLSSVYSLSLNDPHPVKIDYPKGLITPLNESFLSLCRRLLHQIFNTPPGWFDPCLTDCFCPLQKIMILQCSPMRQHFFSSPCKNCNCVSSSLSPQNKETNHIFEPFPHPTAVQIILLEYIDYENMVK</sequence>
<keyword evidence="2" id="KW-1185">Reference proteome</keyword>
<dbReference type="Proteomes" id="UP000827092">
    <property type="component" value="Unassembled WGS sequence"/>
</dbReference>
<feature type="non-terminal residue" evidence="1">
    <location>
        <position position="1"/>
    </location>
</feature>
<dbReference type="AlphaFoldDB" id="A0AAV6TIT0"/>
<dbReference type="EMBL" id="JAFNEN010003795">
    <property type="protein sequence ID" value="KAG8171576.1"/>
    <property type="molecule type" value="Genomic_DNA"/>
</dbReference>
<gene>
    <name evidence="1" type="ORF">JTE90_000100</name>
</gene>
<name>A0AAV6TIT0_9ARAC</name>